<accession>A0ABS7PAI8</accession>
<dbReference type="Proteomes" id="UP000759298">
    <property type="component" value="Unassembled WGS sequence"/>
</dbReference>
<keyword evidence="1" id="KW-1133">Transmembrane helix</keyword>
<dbReference type="RefSeq" id="WP_222823793.1">
    <property type="nucleotide sequence ID" value="NZ_JAHWXP010000001.1"/>
</dbReference>
<gene>
    <name evidence="2" type="ORF">KYN89_03360</name>
</gene>
<keyword evidence="1" id="KW-0472">Membrane</keyword>
<feature type="transmembrane region" description="Helical" evidence="1">
    <location>
        <begin position="155"/>
        <end position="174"/>
    </location>
</feature>
<dbReference type="EMBL" id="JAHWXP010000001">
    <property type="protein sequence ID" value="MBY8336076.1"/>
    <property type="molecule type" value="Genomic_DNA"/>
</dbReference>
<keyword evidence="3" id="KW-1185">Reference proteome</keyword>
<comment type="caution">
    <text evidence="2">The sequence shown here is derived from an EMBL/GenBank/DDBJ whole genome shotgun (WGS) entry which is preliminary data.</text>
</comment>
<keyword evidence="1" id="KW-0812">Transmembrane</keyword>
<evidence type="ECO:0000313" key="3">
    <source>
        <dbReference type="Proteomes" id="UP000759298"/>
    </source>
</evidence>
<feature type="transmembrane region" description="Helical" evidence="1">
    <location>
        <begin position="40"/>
        <end position="61"/>
    </location>
</feature>
<proteinExistence type="predicted"/>
<reference evidence="2 3" key="1">
    <citation type="submission" date="2021-07" db="EMBL/GenBank/DDBJ databases">
        <title>Alteriqipengyuania abyssalis NZ-12B nov, sp.nov isolated from deep sea sponge in pacific ocean.</title>
        <authorList>
            <person name="Tareen S."/>
            <person name="Wink J."/>
        </authorList>
    </citation>
    <scope>NUCLEOTIDE SEQUENCE [LARGE SCALE GENOMIC DNA]</scope>
    <source>
        <strain evidence="2 3">NZ-12B</strain>
    </source>
</reference>
<organism evidence="2 3">
    <name type="scientific">Alteriqipengyuania abyssalis</name>
    <dbReference type="NCBI Taxonomy" id="2860200"/>
    <lineage>
        <taxon>Bacteria</taxon>
        <taxon>Pseudomonadati</taxon>
        <taxon>Pseudomonadota</taxon>
        <taxon>Alphaproteobacteria</taxon>
        <taxon>Sphingomonadales</taxon>
        <taxon>Erythrobacteraceae</taxon>
        <taxon>Alteriqipengyuania</taxon>
    </lineage>
</organism>
<sequence length="190" mass="21252">MTDDLKQIWQAEGAAETFTKPENLMDRSSTFERKIRRRNILEYAAGVLVLLASVPTCLMFAGMGEWLLAGSMGLMVPATLFVLWNLHRRASNLARRPEEDCRSHLSAQYRRQADALRKVPLWYVAPFVPSVLGVYGTVAIKAMGVRPAAEIVERIGLPFGATLAFFGFVIWLNLRTAKALQRQAEELEAA</sequence>
<evidence type="ECO:0000256" key="1">
    <source>
        <dbReference type="SAM" id="Phobius"/>
    </source>
</evidence>
<protein>
    <submittedName>
        <fullName evidence="2">Uncharacterized protein</fullName>
    </submittedName>
</protein>
<name>A0ABS7PAI8_9SPHN</name>
<feature type="transmembrane region" description="Helical" evidence="1">
    <location>
        <begin position="120"/>
        <end position="143"/>
    </location>
</feature>
<feature type="transmembrane region" description="Helical" evidence="1">
    <location>
        <begin position="67"/>
        <end position="86"/>
    </location>
</feature>
<evidence type="ECO:0000313" key="2">
    <source>
        <dbReference type="EMBL" id="MBY8336076.1"/>
    </source>
</evidence>